<dbReference type="RefSeq" id="XP_016256823.1">
    <property type="nucleotide sequence ID" value="XM_016412823.1"/>
</dbReference>
<gene>
    <name evidence="2" type="ORF">PV06_11194</name>
</gene>
<proteinExistence type="predicted"/>
<evidence type="ECO:0000313" key="2">
    <source>
        <dbReference type="EMBL" id="KIW36607.1"/>
    </source>
</evidence>
<evidence type="ECO:0000313" key="3">
    <source>
        <dbReference type="Proteomes" id="UP000053342"/>
    </source>
</evidence>
<feature type="region of interest" description="Disordered" evidence="1">
    <location>
        <begin position="112"/>
        <end position="132"/>
    </location>
</feature>
<protein>
    <submittedName>
        <fullName evidence="2">Uncharacterized protein</fullName>
    </submittedName>
</protein>
<dbReference type="HOGENOM" id="CLU_1917077_0_0_1"/>
<dbReference type="VEuPathDB" id="FungiDB:PV06_11194"/>
<dbReference type="STRING" id="215243.A0A0D2BGL3"/>
<reference evidence="2 3" key="1">
    <citation type="submission" date="2015-01" db="EMBL/GenBank/DDBJ databases">
        <title>The Genome Sequence of Exophiala oligosperma CBS72588.</title>
        <authorList>
            <consortium name="The Broad Institute Genomics Platform"/>
            <person name="Cuomo C."/>
            <person name="de Hoog S."/>
            <person name="Gorbushina A."/>
            <person name="Stielow B."/>
            <person name="Teixiera M."/>
            <person name="Abouelleil A."/>
            <person name="Chapman S.B."/>
            <person name="Priest M."/>
            <person name="Young S.K."/>
            <person name="Wortman J."/>
            <person name="Nusbaum C."/>
            <person name="Birren B."/>
        </authorList>
    </citation>
    <scope>NUCLEOTIDE SEQUENCE [LARGE SCALE GENOMIC DNA]</scope>
    <source>
        <strain evidence="2 3">CBS 72588</strain>
    </source>
</reference>
<dbReference type="GeneID" id="27363268"/>
<accession>A0A0D2BGL3</accession>
<organism evidence="2 3">
    <name type="scientific">Exophiala oligosperma</name>
    <dbReference type="NCBI Taxonomy" id="215243"/>
    <lineage>
        <taxon>Eukaryota</taxon>
        <taxon>Fungi</taxon>
        <taxon>Dikarya</taxon>
        <taxon>Ascomycota</taxon>
        <taxon>Pezizomycotina</taxon>
        <taxon>Eurotiomycetes</taxon>
        <taxon>Chaetothyriomycetidae</taxon>
        <taxon>Chaetothyriales</taxon>
        <taxon>Herpotrichiellaceae</taxon>
        <taxon>Exophiala</taxon>
    </lineage>
</organism>
<evidence type="ECO:0000256" key="1">
    <source>
        <dbReference type="SAM" id="MobiDB-lite"/>
    </source>
</evidence>
<dbReference type="EMBL" id="KN847352">
    <property type="protein sequence ID" value="KIW36607.1"/>
    <property type="molecule type" value="Genomic_DNA"/>
</dbReference>
<sequence length="132" mass="15389">MVDLQVSSEDVERLQLDQMAACYRWLPTVRYTYYDPDIIANTAEKVLYRQKVSTIARQLQITLAFAFFKVQQGCEDRNFSSIEPEFIEKIWQQTTAECALTDDEDDYRYSPQKLANPTFKVPPLPARDAPNR</sequence>
<dbReference type="Proteomes" id="UP000053342">
    <property type="component" value="Unassembled WGS sequence"/>
</dbReference>
<keyword evidence="3" id="KW-1185">Reference proteome</keyword>
<dbReference type="AlphaFoldDB" id="A0A0D2BGL3"/>
<name>A0A0D2BGL3_9EURO</name>